<evidence type="ECO:0000259" key="23">
    <source>
        <dbReference type="Pfam" id="PF11838"/>
    </source>
</evidence>
<keyword evidence="15" id="KW-0325">Glycoprotein</keyword>
<feature type="region of interest" description="Disordered" evidence="21">
    <location>
        <begin position="120"/>
        <end position="150"/>
    </location>
</feature>
<keyword evidence="6 20" id="KW-0645">Protease</keyword>
<keyword evidence="7" id="KW-0812">Transmembrane</keyword>
<evidence type="ECO:0000259" key="24">
    <source>
        <dbReference type="Pfam" id="PF17900"/>
    </source>
</evidence>
<feature type="domain" description="Peptidase M1 membrane alanine aminopeptidase" evidence="22">
    <location>
        <begin position="332"/>
        <end position="558"/>
    </location>
</feature>
<dbReference type="GO" id="GO:0098552">
    <property type="term" value="C:side of membrane"/>
    <property type="evidence" value="ECO:0007669"/>
    <property type="project" value="UniProtKB-KW"/>
</dbReference>
<dbReference type="SUPFAM" id="SSF63737">
    <property type="entry name" value="Leukotriene A4 hydrolase N-terminal domain"/>
    <property type="match status" value="1"/>
</dbReference>
<gene>
    <name evidence="25" type="ORF">Cfor_02980</name>
</gene>
<feature type="site" description="Transition state stabilizer" evidence="19">
    <location>
        <position position="489"/>
    </location>
</feature>
<evidence type="ECO:0000256" key="4">
    <source>
        <dbReference type="ARBA" id="ARBA00022475"/>
    </source>
</evidence>
<dbReference type="PANTHER" id="PTHR11533:SF294">
    <property type="entry name" value="THYROTROPIN-RELEASING HORMONE-DEGRADING ECTOENZYME"/>
    <property type="match status" value="1"/>
</dbReference>
<evidence type="ECO:0000256" key="14">
    <source>
        <dbReference type="ARBA" id="ARBA00023136"/>
    </source>
</evidence>
<sequence>NETSAEILSTTATTSVATSTSADELLLPTDVTPLHYRLQLEPYLEDKDPYGENFTYYGHVSIRIQCHNATNKVSLHLKNLQIIGRINISLCFPRATVLTTPNLINNDTTKTTTDSITTITTGRRNKRNAAARRRHRRNHPTSSTTPVPKTTVAAVTPPHVTGHVQEDKKEMDIISLEPALEAGRTYVLDIKFKGLLKGSLYGFYRSSYRDKNGTKIWMASTQFEATHARKAFPCFDEPAMKAEFEISISRRDDMVTLSNMPIRATEPIGDQLGRVWDHYEVSPKMSPYLVAFIVAHSDFMPTNNTMVTYLNKTSPEFRIYARQQLLATAEYASSIGPRVLEFYGDYFGIPYPMPNLHMAAIPDFAAGAMENWGLLTYREATVLYDPKSSSMSDKDNVVIVVAHEIAHQWFGNLVTMKWWSDLWLNEGFATYMQYVGSNHVEPTWAMQDKFLVYEQQPAMALDCLKSTHPVYTRVDNPSQISEVFDSISYSKGASLIRMLNNSLTEDVLRKGLTRYLNKWKYNNAEEKDLWEALMEQIRETPGSYLPTNLTVKQVMDSWTLQNGYPVLTVTRNYDDGSATVAQARFVLDNSSSDTFWYIPVSYTTQEERKDATHISRKTFPRIWLKQEPAITIFNLTKPKSFKQWVLFNVQATGYYRVNYDSRNWELLADHLLNSSPQDELPAITRAQLLDDALYLARAGILGYDVALDMTRYLAKREMDYVPWKAFHEHLRYLDLMLRQTTAYGDFQKYVLSILTAVKSKLGFVHATNETQPETLLRPYILSWLSKMDDPDVINWAKDLFRQWTNSPDPDIDNPIGVDVRQEVYCTAVRTGGTEEWDFILERFQAAVHKPSESDVLLASLVCTHHEWLLLTLLKKCMEGSRGFRLQDAVIVWNEMRTSVVSSRVAFNFIRSKWEAVYDKYGKDEFLIGHILHGAVSGLTTEIDFKD</sequence>
<dbReference type="AlphaFoldDB" id="A0A6L2PQ19"/>
<evidence type="ECO:0000256" key="5">
    <source>
        <dbReference type="ARBA" id="ARBA00022622"/>
    </source>
</evidence>
<dbReference type="GO" id="GO:0005737">
    <property type="term" value="C:cytoplasm"/>
    <property type="evidence" value="ECO:0007669"/>
    <property type="project" value="TreeGrafter"/>
</dbReference>
<dbReference type="GO" id="GO:0008270">
    <property type="term" value="F:zinc ion binding"/>
    <property type="evidence" value="ECO:0007669"/>
    <property type="project" value="UniProtKB-UniRule"/>
</dbReference>
<evidence type="ECO:0000256" key="19">
    <source>
        <dbReference type="PIRSR" id="PIRSR634016-4"/>
    </source>
</evidence>
<evidence type="ECO:0000256" key="15">
    <source>
        <dbReference type="ARBA" id="ARBA00023180"/>
    </source>
</evidence>
<dbReference type="InterPro" id="IPR027268">
    <property type="entry name" value="Peptidase_M4/M1_CTD_sf"/>
</dbReference>
<evidence type="ECO:0000313" key="26">
    <source>
        <dbReference type="Proteomes" id="UP000502823"/>
    </source>
</evidence>
<feature type="domain" description="Aminopeptidase N-like N-terminal" evidence="24">
    <location>
        <begin position="152"/>
        <end position="289"/>
    </location>
</feature>
<proteinExistence type="inferred from homology"/>
<comment type="caution">
    <text evidence="25">The sequence shown here is derived from an EMBL/GenBank/DDBJ whole genome shotgun (WGS) entry which is preliminary data.</text>
</comment>
<keyword evidence="14" id="KW-0472">Membrane</keyword>
<feature type="compositionally biased region" description="Low complexity" evidence="21">
    <location>
        <begin position="140"/>
        <end position="150"/>
    </location>
</feature>
<evidence type="ECO:0000256" key="6">
    <source>
        <dbReference type="ARBA" id="ARBA00022670"/>
    </source>
</evidence>
<dbReference type="Gene3D" id="2.60.40.1730">
    <property type="entry name" value="tricorn interacting facor f3 domain"/>
    <property type="match status" value="1"/>
</dbReference>
<dbReference type="Gene3D" id="2.60.40.1910">
    <property type="match status" value="1"/>
</dbReference>
<keyword evidence="11 18" id="KW-0862">Zinc</keyword>
<comment type="subcellular location">
    <subcellularLocation>
        <location evidence="2">Cell membrane</location>
        <topology evidence="2">Lipid-anchor</topology>
        <topology evidence="2">GPI-anchor</topology>
    </subcellularLocation>
    <subcellularLocation>
        <location evidence="1">Membrane</location>
        <topology evidence="1">Single-pass membrane protein</topology>
    </subcellularLocation>
</comment>
<accession>A0A6L2PQ19</accession>
<dbReference type="Gene3D" id="1.25.50.20">
    <property type="match status" value="1"/>
</dbReference>
<evidence type="ECO:0000259" key="22">
    <source>
        <dbReference type="Pfam" id="PF01433"/>
    </source>
</evidence>
<dbReference type="InterPro" id="IPR014782">
    <property type="entry name" value="Peptidase_M1_dom"/>
</dbReference>
<evidence type="ECO:0000256" key="13">
    <source>
        <dbReference type="ARBA" id="ARBA00023049"/>
    </source>
</evidence>
<evidence type="ECO:0000256" key="8">
    <source>
        <dbReference type="ARBA" id="ARBA00022723"/>
    </source>
</evidence>
<feature type="compositionally biased region" description="Basic residues" evidence="21">
    <location>
        <begin position="123"/>
        <end position="139"/>
    </location>
</feature>
<dbReference type="GO" id="GO:0005886">
    <property type="term" value="C:plasma membrane"/>
    <property type="evidence" value="ECO:0007669"/>
    <property type="project" value="UniProtKB-SubCell"/>
</dbReference>
<feature type="binding site" evidence="18">
    <location>
        <position position="403"/>
    </location>
    <ligand>
        <name>Zn(2+)</name>
        <dbReference type="ChEBI" id="CHEBI:29105"/>
        <note>catalytic</note>
    </ligand>
</feature>
<feature type="binding site" evidence="18">
    <location>
        <position position="426"/>
    </location>
    <ligand>
        <name>Zn(2+)</name>
        <dbReference type="ChEBI" id="CHEBI:29105"/>
        <note>catalytic</note>
    </ligand>
</feature>
<evidence type="ECO:0000256" key="12">
    <source>
        <dbReference type="ARBA" id="ARBA00022989"/>
    </source>
</evidence>
<keyword evidence="4" id="KW-1003">Cell membrane</keyword>
<comment type="similarity">
    <text evidence="3 20">Belongs to the peptidase M1 family.</text>
</comment>
<dbReference type="InterPro" id="IPR050344">
    <property type="entry name" value="Peptidase_M1_aminopeptidases"/>
</dbReference>
<evidence type="ECO:0000256" key="9">
    <source>
        <dbReference type="ARBA" id="ARBA00022729"/>
    </source>
</evidence>
<dbReference type="OrthoDB" id="510539at2759"/>
<dbReference type="InterPro" id="IPR042097">
    <property type="entry name" value="Aminopeptidase_N-like_N_sf"/>
</dbReference>
<evidence type="ECO:0000256" key="2">
    <source>
        <dbReference type="ARBA" id="ARBA00004609"/>
    </source>
</evidence>
<keyword evidence="8 18" id="KW-0479">Metal-binding</keyword>
<comment type="cofactor">
    <cofactor evidence="18 20">
        <name>Zn(2+)</name>
        <dbReference type="ChEBI" id="CHEBI:29105"/>
    </cofactor>
    <text evidence="18 20">Binds 1 zinc ion per subunit.</text>
</comment>
<dbReference type="GO" id="GO:0005615">
    <property type="term" value="C:extracellular space"/>
    <property type="evidence" value="ECO:0007669"/>
    <property type="project" value="TreeGrafter"/>
</dbReference>
<feature type="non-terminal residue" evidence="25">
    <location>
        <position position="946"/>
    </location>
</feature>
<dbReference type="GO" id="GO:0070006">
    <property type="term" value="F:metalloaminopeptidase activity"/>
    <property type="evidence" value="ECO:0007669"/>
    <property type="project" value="TreeGrafter"/>
</dbReference>
<dbReference type="CDD" id="cd09601">
    <property type="entry name" value="M1_APN-Q_like"/>
    <property type="match status" value="1"/>
</dbReference>
<dbReference type="GO" id="GO:0042277">
    <property type="term" value="F:peptide binding"/>
    <property type="evidence" value="ECO:0007669"/>
    <property type="project" value="TreeGrafter"/>
</dbReference>
<dbReference type="Proteomes" id="UP000502823">
    <property type="component" value="Unassembled WGS sequence"/>
</dbReference>
<dbReference type="SUPFAM" id="SSF55486">
    <property type="entry name" value="Metalloproteases ('zincins'), catalytic domain"/>
    <property type="match status" value="1"/>
</dbReference>
<evidence type="ECO:0000256" key="21">
    <source>
        <dbReference type="SAM" id="MobiDB-lite"/>
    </source>
</evidence>
<name>A0A6L2PQ19_COPFO</name>
<reference evidence="26" key="1">
    <citation type="submission" date="2020-01" db="EMBL/GenBank/DDBJ databases">
        <title>Draft genome sequence of the Termite Coptotermes fromosanus.</title>
        <authorList>
            <person name="Itakura S."/>
            <person name="Yosikawa Y."/>
            <person name="Umezawa K."/>
        </authorList>
    </citation>
    <scope>NUCLEOTIDE SEQUENCE [LARGE SCALE GENOMIC DNA]</scope>
</reference>
<dbReference type="Pfam" id="PF11838">
    <property type="entry name" value="ERAP1_C"/>
    <property type="match status" value="1"/>
</dbReference>
<feature type="binding site" evidence="18">
    <location>
        <position position="407"/>
    </location>
    <ligand>
        <name>Zn(2+)</name>
        <dbReference type="ChEBI" id="CHEBI:29105"/>
        <note>catalytic</note>
    </ligand>
</feature>
<feature type="domain" description="ERAP1-like C-terminal" evidence="23">
    <location>
        <begin position="644"/>
        <end position="943"/>
    </location>
</feature>
<dbReference type="Gene3D" id="1.10.390.10">
    <property type="entry name" value="Neutral Protease Domain 2"/>
    <property type="match status" value="1"/>
</dbReference>
<feature type="non-terminal residue" evidence="25">
    <location>
        <position position="1"/>
    </location>
</feature>
<feature type="domain" description="Aminopeptidase N-like N-terminal" evidence="24">
    <location>
        <begin position="33"/>
        <end position="86"/>
    </location>
</feature>
<keyword evidence="10 20" id="KW-0378">Hydrolase</keyword>
<organism evidence="25 26">
    <name type="scientific">Coptotermes formosanus</name>
    <name type="common">Formosan subterranean termite</name>
    <dbReference type="NCBI Taxonomy" id="36987"/>
    <lineage>
        <taxon>Eukaryota</taxon>
        <taxon>Metazoa</taxon>
        <taxon>Ecdysozoa</taxon>
        <taxon>Arthropoda</taxon>
        <taxon>Hexapoda</taxon>
        <taxon>Insecta</taxon>
        <taxon>Pterygota</taxon>
        <taxon>Neoptera</taxon>
        <taxon>Polyneoptera</taxon>
        <taxon>Dictyoptera</taxon>
        <taxon>Blattodea</taxon>
        <taxon>Blattoidea</taxon>
        <taxon>Termitoidae</taxon>
        <taxon>Rhinotermitidae</taxon>
        <taxon>Coptotermes</taxon>
    </lineage>
</organism>
<dbReference type="GO" id="GO:0006508">
    <property type="term" value="P:proteolysis"/>
    <property type="evidence" value="ECO:0007669"/>
    <property type="project" value="UniProtKB-KW"/>
</dbReference>
<evidence type="ECO:0000256" key="11">
    <source>
        <dbReference type="ARBA" id="ARBA00022833"/>
    </source>
</evidence>
<evidence type="ECO:0000256" key="17">
    <source>
        <dbReference type="PIRSR" id="PIRSR634016-1"/>
    </source>
</evidence>
<dbReference type="PANTHER" id="PTHR11533">
    <property type="entry name" value="PROTEASE M1 ZINC METALLOPROTEASE"/>
    <property type="match status" value="1"/>
</dbReference>
<dbReference type="InterPro" id="IPR034016">
    <property type="entry name" value="M1_APN-typ"/>
</dbReference>
<evidence type="ECO:0000256" key="16">
    <source>
        <dbReference type="ARBA" id="ARBA00023288"/>
    </source>
</evidence>
<feature type="active site" description="Proton acceptor" evidence="17">
    <location>
        <position position="404"/>
    </location>
</feature>
<dbReference type="PRINTS" id="PR00756">
    <property type="entry name" value="ALADIPTASE"/>
</dbReference>
<keyword evidence="13 20" id="KW-0482">Metalloprotease</keyword>
<dbReference type="EMBL" id="BLKM01011875">
    <property type="protein sequence ID" value="GFG34719.1"/>
    <property type="molecule type" value="Genomic_DNA"/>
</dbReference>
<keyword evidence="5" id="KW-0336">GPI-anchor</keyword>
<protein>
    <recommendedName>
        <fullName evidence="20">Aminopeptidase</fullName>
        <ecNumber evidence="20">3.4.11.-</ecNumber>
    </recommendedName>
</protein>
<dbReference type="InterPro" id="IPR024571">
    <property type="entry name" value="ERAP1-like_C_dom"/>
</dbReference>
<dbReference type="Pfam" id="PF01433">
    <property type="entry name" value="Peptidase_M1"/>
    <property type="match status" value="1"/>
</dbReference>
<dbReference type="InterPro" id="IPR045357">
    <property type="entry name" value="Aminopeptidase_N-like_N"/>
</dbReference>
<evidence type="ECO:0000256" key="18">
    <source>
        <dbReference type="PIRSR" id="PIRSR634016-3"/>
    </source>
</evidence>
<keyword evidence="26" id="KW-1185">Reference proteome</keyword>
<keyword evidence="12" id="KW-1133">Transmembrane helix</keyword>
<dbReference type="GO" id="GO:0043171">
    <property type="term" value="P:peptide catabolic process"/>
    <property type="evidence" value="ECO:0007669"/>
    <property type="project" value="TreeGrafter"/>
</dbReference>
<evidence type="ECO:0000256" key="20">
    <source>
        <dbReference type="RuleBase" id="RU364040"/>
    </source>
</evidence>
<evidence type="ECO:0000256" key="7">
    <source>
        <dbReference type="ARBA" id="ARBA00022692"/>
    </source>
</evidence>
<evidence type="ECO:0000256" key="1">
    <source>
        <dbReference type="ARBA" id="ARBA00004167"/>
    </source>
</evidence>
<keyword evidence="16" id="KW-0449">Lipoprotein</keyword>
<evidence type="ECO:0000256" key="3">
    <source>
        <dbReference type="ARBA" id="ARBA00010136"/>
    </source>
</evidence>
<evidence type="ECO:0000256" key="10">
    <source>
        <dbReference type="ARBA" id="ARBA00022801"/>
    </source>
</evidence>
<dbReference type="InParanoid" id="A0A6L2PQ19"/>
<keyword evidence="20" id="KW-0031">Aminopeptidase</keyword>
<dbReference type="FunFam" id="1.10.390.10:FF:000016">
    <property type="entry name" value="Glutamyl aminopeptidase"/>
    <property type="match status" value="1"/>
</dbReference>
<keyword evidence="9" id="KW-0732">Signal</keyword>
<dbReference type="InterPro" id="IPR001930">
    <property type="entry name" value="Peptidase_M1"/>
</dbReference>
<dbReference type="EC" id="3.4.11.-" evidence="20"/>
<evidence type="ECO:0000313" key="25">
    <source>
        <dbReference type="EMBL" id="GFG34719.1"/>
    </source>
</evidence>
<dbReference type="Pfam" id="PF17900">
    <property type="entry name" value="Peptidase_M1_N"/>
    <property type="match status" value="2"/>
</dbReference>
<dbReference type="FunFam" id="2.60.40.1910:FF:000008">
    <property type="entry name" value="Aminopeptidase"/>
    <property type="match status" value="1"/>
</dbReference>